<sequence length="299" mass="29845">MAAVLGIDLGGTRLRAAWSQAPGEQPRPLGEEPAPRSAGDLGARVAAYARQLPDVPAGIGVTIPGLVDGTVCRWVPNLPYLDGVDLAALLAPAGGPQTQVVAGNDAQLALLAETTNGAASGTRDAILVAVGTGIGSAVLSQGRIARGAHGGACSFGWACADLADPGDERLGWLERQASGSALDALGATLDPPRDGPGLIAAARAGEQAALTALEPAVAALGATLAGAVALLDPEVVLLAGGVAAATDVLEPLLREQLAPRLPRHLRDVPVRAGAFGPRAGIAGALIAAHSGPTWWELRP</sequence>
<dbReference type="InterPro" id="IPR043129">
    <property type="entry name" value="ATPase_NBD"/>
</dbReference>
<protein>
    <submittedName>
        <fullName evidence="3">ROK family protein</fullName>
    </submittedName>
</protein>
<comment type="similarity">
    <text evidence="1">Belongs to the ROK (NagC/XylR) family.</text>
</comment>
<dbReference type="Pfam" id="PF00480">
    <property type="entry name" value="ROK"/>
    <property type="match status" value="1"/>
</dbReference>
<name>A0ABU4HZC7_9ACTN</name>
<dbReference type="PANTHER" id="PTHR18964:SF149">
    <property type="entry name" value="BIFUNCTIONAL UDP-N-ACETYLGLUCOSAMINE 2-EPIMERASE_N-ACETYLMANNOSAMINE KINASE"/>
    <property type="match status" value="1"/>
</dbReference>
<comment type="caution">
    <text evidence="3">The sequence shown here is derived from an EMBL/GenBank/DDBJ whole genome shotgun (WGS) entry which is preliminary data.</text>
</comment>
<accession>A0ABU4HZC7</accession>
<gene>
    <name evidence="3" type="ORF">R7226_30250</name>
</gene>
<dbReference type="Proteomes" id="UP001284601">
    <property type="component" value="Unassembled WGS sequence"/>
</dbReference>
<evidence type="ECO:0000256" key="2">
    <source>
        <dbReference type="SAM" id="MobiDB-lite"/>
    </source>
</evidence>
<organism evidence="3 4">
    <name type="scientific">Conexibacter stalactiti</name>
    <dbReference type="NCBI Taxonomy" id="1940611"/>
    <lineage>
        <taxon>Bacteria</taxon>
        <taxon>Bacillati</taxon>
        <taxon>Actinomycetota</taxon>
        <taxon>Thermoleophilia</taxon>
        <taxon>Solirubrobacterales</taxon>
        <taxon>Conexibacteraceae</taxon>
        <taxon>Conexibacter</taxon>
    </lineage>
</organism>
<evidence type="ECO:0000313" key="3">
    <source>
        <dbReference type="EMBL" id="MDW5598682.1"/>
    </source>
</evidence>
<proteinExistence type="inferred from homology"/>
<dbReference type="EMBL" id="JAWSTH010000165">
    <property type="protein sequence ID" value="MDW5598682.1"/>
    <property type="molecule type" value="Genomic_DNA"/>
</dbReference>
<keyword evidence="4" id="KW-1185">Reference proteome</keyword>
<dbReference type="SUPFAM" id="SSF53067">
    <property type="entry name" value="Actin-like ATPase domain"/>
    <property type="match status" value="1"/>
</dbReference>
<dbReference type="Gene3D" id="3.30.420.40">
    <property type="match status" value="2"/>
</dbReference>
<feature type="region of interest" description="Disordered" evidence="2">
    <location>
        <begin position="18"/>
        <end position="38"/>
    </location>
</feature>
<dbReference type="InterPro" id="IPR000600">
    <property type="entry name" value="ROK"/>
</dbReference>
<evidence type="ECO:0000256" key="1">
    <source>
        <dbReference type="ARBA" id="ARBA00006479"/>
    </source>
</evidence>
<evidence type="ECO:0000313" key="4">
    <source>
        <dbReference type="Proteomes" id="UP001284601"/>
    </source>
</evidence>
<dbReference type="RefSeq" id="WP_318601236.1">
    <property type="nucleotide sequence ID" value="NZ_JAWSTH010000165.1"/>
</dbReference>
<dbReference type="PANTHER" id="PTHR18964">
    <property type="entry name" value="ROK (REPRESSOR, ORF, KINASE) FAMILY"/>
    <property type="match status" value="1"/>
</dbReference>
<reference evidence="4" key="1">
    <citation type="submission" date="2023-07" db="EMBL/GenBank/DDBJ databases">
        <title>Conexibacter stalactiti sp. nov., isolated from stalactites in a lava cave and emended description of the genus Conexibacter.</title>
        <authorList>
            <person name="Lee S.D."/>
        </authorList>
    </citation>
    <scope>NUCLEOTIDE SEQUENCE [LARGE SCALE GENOMIC DNA]</scope>
    <source>
        <strain evidence="4">KCTC 39840</strain>
    </source>
</reference>